<evidence type="ECO:0000256" key="16">
    <source>
        <dbReference type="ARBA" id="ARBA00023212"/>
    </source>
</evidence>
<dbReference type="GO" id="GO:0051959">
    <property type="term" value="F:dynein light intermediate chain binding"/>
    <property type="evidence" value="ECO:0007669"/>
    <property type="project" value="InterPro"/>
</dbReference>
<keyword evidence="17" id="KW-0966">Cell projection</keyword>
<evidence type="ECO:0000256" key="15">
    <source>
        <dbReference type="ARBA" id="ARBA00023175"/>
    </source>
</evidence>
<dbReference type="Pfam" id="PF12777">
    <property type="entry name" value="MT"/>
    <property type="match status" value="1"/>
</dbReference>
<evidence type="ECO:0000256" key="11">
    <source>
        <dbReference type="ARBA" id="ARBA00023017"/>
    </source>
</evidence>
<keyword evidence="16" id="KW-0206">Cytoskeleton</keyword>
<dbReference type="GO" id="GO:0030030">
    <property type="term" value="P:cell projection organization"/>
    <property type="evidence" value="ECO:0007669"/>
    <property type="project" value="UniProtKB-KW"/>
</dbReference>
<evidence type="ECO:0000256" key="3">
    <source>
        <dbReference type="ARBA" id="ARBA00008887"/>
    </source>
</evidence>
<dbReference type="FunFam" id="3.40.50.300:FF:000706">
    <property type="entry name" value="Cytoplasmic dynein 2 heavy chain 1"/>
    <property type="match status" value="1"/>
</dbReference>
<dbReference type="InterPro" id="IPR049400">
    <property type="entry name" value="DYNC2H1_AAA_dom"/>
</dbReference>
<dbReference type="GO" id="GO:0045505">
    <property type="term" value="F:dynein intermediate chain binding"/>
    <property type="evidence" value="ECO:0007669"/>
    <property type="project" value="InterPro"/>
</dbReference>
<keyword evidence="8" id="KW-0547">Nucleotide-binding</keyword>
<dbReference type="InterPro" id="IPR013594">
    <property type="entry name" value="Dynein_heavy_tail"/>
</dbReference>
<comment type="subcellular location">
    <subcellularLocation>
        <location evidence="1">Cell membrane</location>
        <topology evidence="1">Peripheral membrane protein</topology>
    </subcellularLocation>
    <subcellularLocation>
        <location evidence="2">Cytoplasm</location>
        <location evidence="2">Cytoskeleton</location>
        <location evidence="2">Cilium axoneme</location>
    </subcellularLocation>
</comment>
<dbReference type="Gene3D" id="1.20.920.30">
    <property type="match status" value="1"/>
</dbReference>
<evidence type="ECO:0000256" key="18">
    <source>
        <dbReference type="ARBA" id="ARBA00023902"/>
    </source>
</evidence>
<evidence type="ECO:0000259" key="24">
    <source>
        <dbReference type="Pfam" id="PF12780"/>
    </source>
</evidence>
<dbReference type="EnsemblMetazoa" id="CLYHEMT006329.1">
    <property type="protein sequence ID" value="CLYHEMP006329.1"/>
    <property type="gene ID" value="CLYHEMG006329"/>
</dbReference>
<organism evidence="27 28">
    <name type="scientific">Clytia hemisphaerica</name>
    <dbReference type="NCBI Taxonomy" id="252671"/>
    <lineage>
        <taxon>Eukaryota</taxon>
        <taxon>Metazoa</taxon>
        <taxon>Cnidaria</taxon>
        <taxon>Hydrozoa</taxon>
        <taxon>Hydroidolina</taxon>
        <taxon>Leptothecata</taxon>
        <taxon>Obeliida</taxon>
        <taxon>Clytiidae</taxon>
        <taxon>Clytia</taxon>
    </lineage>
</organism>
<dbReference type="Pfam" id="PF22597">
    <property type="entry name" value="DYN_lid"/>
    <property type="match status" value="1"/>
</dbReference>
<dbReference type="Gene3D" id="1.20.58.1120">
    <property type="match status" value="1"/>
</dbReference>
<keyword evidence="28" id="KW-1185">Reference proteome</keyword>
<keyword evidence="9" id="KW-0970">Cilium biogenesis/degradation</keyword>
<dbReference type="Gene3D" id="1.20.920.20">
    <property type="match status" value="1"/>
</dbReference>
<dbReference type="InterPro" id="IPR043157">
    <property type="entry name" value="Dynein_AAA1S"/>
</dbReference>
<evidence type="ECO:0000259" key="21">
    <source>
        <dbReference type="Pfam" id="PF08393"/>
    </source>
</evidence>
<name>A0A7M5UV62_9CNID</name>
<dbReference type="Pfam" id="PF21264">
    <property type="entry name" value="DYNC2H1_AAA_dom"/>
    <property type="match status" value="1"/>
</dbReference>
<evidence type="ECO:0000256" key="14">
    <source>
        <dbReference type="ARBA" id="ARBA00023136"/>
    </source>
</evidence>
<evidence type="ECO:0000259" key="25">
    <source>
        <dbReference type="Pfam" id="PF21264"/>
    </source>
</evidence>
<dbReference type="Proteomes" id="UP000594262">
    <property type="component" value="Unplaced"/>
</dbReference>
<evidence type="ECO:0000256" key="7">
    <source>
        <dbReference type="ARBA" id="ARBA00022701"/>
    </source>
</evidence>
<feature type="domain" description="Dynein heavy chain linker" evidence="21">
    <location>
        <begin position="1110"/>
        <end position="1509"/>
    </location>
</feature>
<dbReference type="Pfam" id="PF12775">
    <property type="entry name" value="AAA_7"/>
    <property type="match status" value="1"/>
</dbReference>
<evidence type="ECO:0000256" key="2">
    <source>
        <dbReference type="ARBA" id="ARBA00004430"/>
    </source>
</evidence>
<dbReference type="GO" id="GO:0005858">
    <property type="term" value="C:axonemal dynein complex"/>
    <property type="evidence" value="ECO:0007669"/>
    <property type="project" value="TreeGrafter"/>
</dbReference>
<evidence type="ECO:0000259" key="26">
    <source>
        <dbReference type="Pfam" id="PF22597"/>
    </source>
</evidence>
<dbReference type="InterPro" id="IPR024317">
    <property type="entry name" value="Dynein_heavy_chain_D4_dom"/>
</dbReference>
<keyword evidence="10" id="KW-0067">ATP-binding</keyword>
<keyword evidence="4" id="KW-0217">Developmental protein</keyword>
<dbReference type="GO" id="GO:0007018">
    <property type="term" value="P:microtubule-based movement"/>
    <property type="evidence" value="ECO:0007669"/>
    <property type="project" value="InterPro"/>
</dbReference>
<evidence type="ECO:0000256" key="1">
    <source>
        <dbReference type="ARBA" id="ARBA00004202"/>
    </source>
</evidence>
<keyword evidence="6" id="KW-0963">Cytoplasm</keyword>
<dbReference type="InterPro" id="IPR054354">
    <property type="entry name" value="DYNC2H1-like_lid"/>
</dbReference>
<dbReference type="Gene3D" id="3.20.180.20">
    <property type="entry name" value="Dynein heavy chain, N-terminal domain 2"/>
    <property type="match status" value="1"/>
</dbReference>
<evidence type="ECO:0000259" key="20">
    <source>
        <dbReference type="Pfam" id="PF08385"/>
    </source>
</evidence>
<evidence type="ECO:0000256" key="19">
    <source>
        <dbReference type="SAM" id="Coils"/>
    </source>
</evidence>
<dbReference type="Gene3D" id="1.10.8.710">
    <property type="match status" value="1"/>
</dbReference>
<evidence type="ECO:0000256" key="9">
    <source>
        <dbReference type="ARBA" id="ARBA00022794"/>
    </source>
</evidence>
<dbReference type="InterPro" id="IPR026983">
    <property type="entry name" value="DHC"/>
</dbReference>
<keyword evidence="15" id="KW-0505">Motor protein</keyword>
<feature type="domain" description="Dynein 2 heavy chain 1 cytoplasmic ATPase lid" evidence="26">
    <location>
        <begin position="2452"/>
        <end position="2534"/>
    </location>
</feature>
<comment type="similarity">
    <text evidence="3">Belongs to the dynein heavy chain family.</text>
</comment>
<evidence type="ECO:0000256" key="10">
    <source>
        <dbReference type="ARBA" id="ARBA00022840"/>
    </source>
</evidence>
<dbReference type="InterPro" id="IPR042228">
    <property type="entry name" value="Dynein_linker_3"/>
</dbReference>
<dbReference type="InterPro" id="IPR013602">
    <property type="entry name" value="Dynein_heavy_linker"/>
</dbReference>
<evidence type="ECO:0000256" key="13">
    <source>
        <dbReference type="ARBA" id="ARBA00023069"/>
    </source>
</evidence>
<feature type="domain" description="Cytoplasmic dynein 2 heavy chain 1 AAA+ ATPase" evidence="25">
    <location>
        <begin position="2112"/>
        <end position="2205"/>
    </location>
</feature>
<dbReference type="GO" id="GO:0005524">
    <property type="term" value="F:ATP binding"/>
    <property type="evidence" value="ECO:0007669"/>
    <property type="project" value="UniProtKB-KW"/>
</dbReference>
<keyword evidence="5" id="KW-1003">Cell membrane</keyword>
<dbReference type="GO" id="GO:0005886">
    <property type="term" value="C:plasma membrane"/>
    <property type="evidence" value="ECO:0007669"/>
    <property type="project" value="UniProtKB-SubCell"/>
</dbReference>
<dbReference type="SUPFAM" id="SSF52540">
    <property type="entry name" value="P-loop containing nucleoside triphosphate hydrolases"/>
    <property type="match status" value="4"/>
</dbReference>
<dbReference type="Gene3D" id="3.40.50.300">
    <property type="entry name" value="P-loop containing nucleotide triphosphate hydrolases"/>
    <property type="match status" value="3"/>
</dbReference>
<dbReference type="Pfam" id="PF12774">
    <property type="entry name" value="AAA_6"/>
    <property type="match status" value="1"/>
</dbReference>
<protein>
    <recommendedName>
        <fullName evidence="18">Cytoplasmic dynein 2 heavy chain 1</fullName>
    </recommendedName>
</protein>
<keyword evidence="13" id="KW-0969">Cilium</keyword>
<sequence>MSQDPRKEFVLATIANYFGISSNDKTITEHQRSKQINSFLDDGNQSILVSILQNGKHVQLYNDLQNNSPDEQCIIFFKLKPEAVTPESIHHNVLVSSMFQSPASTLYHTIKKIFGPLILNGDISNKSVDPKLQNLLSELEDGLGSYLRKTGDFLGGNNKSKEQNFSSILTPADEFQFWSDAANHGDDQAKTFDEIFKKSNFSKDFANLDPLELADVLETVDISMDILDEIWKQDDHKEYPQKRMIHIFDIFGGSIGRYLQKKFSDVDIWKLKFSVVKERLQYSIQICEKWRDVCKNLTEKFWKTYHAHPWKDGNYMPDNLMKLCERFKEILQIRVIHEQHNQLLSSGERQYLSNSQAFQPFAGLNPVQYNPFTVPLWNAAVAQYNKDIEPTEERIATKLREKLSVSKAKSFQLLREFQRYKELINRPSIKKALTAERETLIGQLYEYVKSLKSDFQSKSTFAKGEGPPKGHNMPEIINYIMWGRQLEARVKELLVSSESLLSDTGSFDKFKKFCLSLINEIAVYIKDNYENWIKETTENIDNEALCLKTTGRLMELNHSDGKLEVQYDENLVKLIREVRQFQGLGFNVPSKIQSTSTKAMKFYQQAIILKQVAHFYNTIDKQMVACQQSIMLDTALAFEKLVKNPNSGSKSKGSNTQVTWDNPKEVEQYITKLQIVAEKLTTDNRKLRKCHNVMIEKIVQLMGIDLLRHQTRWKDGLMEMRQTINNLVEQGFKLSNMKPWTLHLDHQLYKALEHQYQLGLEALNEHLPEIKVELVFRQQQLQFRPPFEEIRSKYYREIKKFISIPKNFKGLADNQAMFQNIIQNNSHLFQTVYEKAESLFGRLAAVRTQFEDWVVLGCVDVDQLVEEKLHSVGDWELNIKMIKVKGKEAEKLPLSCKIDCITVSTSPVKSSIDDLLAKLFDTLLISLRSSVVNEYNAIDSFSTKSMEDLNQVPQTIEEMGDVNEKYQKIMAEKPQHKEELTRAQQKNKLLAQTSGSGVEKIVELSQKWEKLEMLLEAHEMMVKGQRETMKKELANRSEAFQQELERFAARWHQLKPANIDADADKKVCMQAISNIKERRVEFNDIVERTKKLQVDCSHFEMESHEFPLIEELETDISTFENMWKLYEEFNTDLEMLSQQDWISFRSQTGKFDDLLGSWVDILKKTEPNVMTLKIQKDVDSYKNLMPVLKYVRGEPLSTDHWMELFRMVKMPKGTTLEKLLFADVLNACDEIIAHRDDLKELNNRAQGEVTIREALKELDLWGAGAVFVLTSYTDTNKKELQLPKDWRDLFNQIGDHQCLLQSLKDSPYYQGFIDKATIWETRLADLDEYLHNLNQIQRKWVYLEPIFGRGALPREQDRFKRVDDDFRSIMFDIERDNRLVSIVSRPGIRNLLVTMLDQLQRCQKSLNEFLEEKRSLFPRFYFIGDEDLLEILGQATNPKVIQTHLKKLFAGIHNVDFDERCQHIIAMKSLDGEVVPLNNPITITDEVEVWLADLAKEMKGTLKKLLTECISASKSGNIDPGKFPSQILCLAEYVLFTERCENAIDTGKLHSFKKELESQLEGYTSAEISGEGVEAKVLELKLKALILDLIHFIDVIDQLQKENIRSTNDWIWQKQLRFKMSKKGECYMTMVDADFEYTYEYQGNAAKLVHTPLTDKCYLTLTQGMKMGLGGNPYGPAGTGKTESIKALGGLFGRQVLVFNCDEGIDVKSMGRIFIGLVKCGAWGCFDEFNRLEEAVLSAVSMQIQSIQAAIKNKHSNIELLGRNIELDTNSGIFITLNPAGKGYGGRQKLPDNLKQLFRPVVMSKPNNELIAEVLLFSEGFKDGKSLGRKLVAIFNLSKELLSFQQHYDWGLRALKTILKGCGNLLQHTKSIMKDSGKKVDIEKEKNLVVQALRLNTLSKLTFSDCKRFDALIQDVFPGINFQDVEYTTLREALRDAMKELGLIESKVQIKKALELYEQMRQRMGVVVVGPSGSGKTCLWKVLMAAMAKIGQTVIKYTMNPKAMPRTQLLGHIDMDTREWSDGVLTNAARQVVREPLEVQSWIICDGDIDPEWIESLNSVLDDNRLLTMPSGERIQFGPNVNFLFETHDLSSASPATISRMGMIFLSNEDTDVQAIVNSWITREAKDNQMLAGWINDYFMKALQYTLKQEAFVVDTTLVGAVLSGLSHMKGVTAKGEFACALMKGLGANLQEESRISLTKEIFKWCGESLPDPSNPLDTYYDKQRGRLVTFQLEVPDNLQTDDFSTTKLPVILTPDVKRNLDAFSRWLETDENRQPFILAGPEGCGKELLLNHTFSKLRSVQVATIHCNAQTSPVHVLQKLAQTCMTISTNTGRVYRPKDCERLVLYLKDINLPKPDKWGTSQLVEFLQQVITYNGFYDFNLEWVGLDGVQIVASMNSTSSVGRHQLSSRFTSIVRIVSIGYPTKSQLETIYTEYLKGLLKEGYQTHSIWGNEKNLKQLAKSTVQIYDFVKSKFTVDDYPHYIFTPRDVTMWILALLRYDIADSSGDSAEALLKVWAYHAKKLFGDRLVGKESREKFDSMLISTARNDWSVSLDDFGSSYYVTWGSTGGIAKTGNVMGSFGRPLGLLSKDDFKQIVSKGLTAYARDTKEIDYLIFNEVLDNVSRMDLVLTQPGGSLVLAGRSGIGRRTAAMLVAHMHQVNVVTPKVGRGYGTKQFKADLKVAMQSAGIDGEQVILLIEDHQLVETEFLELINSLLCSGDVPGLYTSEELDPLLNPLRDQASQDGFRGPMHAYFARRVMCNLHVILVMDSTAPSFVVNCEANPALYKCCSFQWMDGWSKSSMLKIPKMLLNKRNKANEKESNNTIKFAVTDKLCEHFYSIHQTCQKIGATPRLYLSFLQNYVNVYTEKRSGIEKRRGHLQGGVSKLNEATALVDDLKKSAAEQSKLLTEKQAEADAALKGITQSMQDAGNQKIEMEKLKEKQGVEAEKLAKRKKMIEAELSEIGPLLHEAQKAVGNIKGESLNEIRALRMPPEVVRDILEGVLRLMGIMDASWVSMKGFLGKRGVKDEICMFDARSISHDVRESVEELLKSKASSFDPKNARRASVAAAPLAAWCKANVQYSKVIEKIQPLEKEQNDLQKGIDKSQSKLDKLGKALATVDKKVADMKDKFEKRTQEAAKLKVDVEKAQETITAAETLVGKLQGEFKRWSAQVIRNFQT</sequence>
<evidence type="ECO:0000313" key="28">
    <source>
        <dbReference type="Proteomes" id="UP000594262"/>
    </source>
</evidence>
<feature type="coiled-coil region" evidence="19">
    <location>
        <begin position="3129"/>
        <end position="3163"/>
    </location>
</feature>
<proteinExistence type="inferred from homology"/>
<feature type="domain" description="Dynein heavy chain AAA module D4" evidence="24">
    <location>
        <begin position="2611"/>
        <end position="2862"/>
    </location>
</feature>
<dbReference type="InterPro" id="IPR024743">
    <property type="entry name" value="Dynein_HC_stalk"/>
</dbReference>
<keyword evidence="7" id="KW-0493">Microtubule</keyword>
<dbReference type="InterPro" id="IPR035699">
    <property type="entry name" value="AAA_6"/>
</dbReference>
<feature type="domain" description="Dynein heavy chain tail" evidence="20">
    <location>
        <begin position="202"/>
        <end position="637"/>
    </location>
</feature>
<dbReference type="FunFam" id="1.20.920.30:FF:000006">
    <property type="entry name" value="Cytoplasmic dynein 2 heavy chain 1"/>
    <property type="match status" value="1"/>
</dbReference>
<dbReference type="FunFam" id="1.20.140.100:FF:000005">
    <property type="entry name" value="cytoplasmic dynein 2 heavy chain 1"/>
    <property type="match status" value="1"/>
</dbReference>
<dbReference type="Gene3D" id="1.20.140.100">
    <property type="entry name" value="Dynein heavy chain, N-terminal domain 2"/>
    <property type="match status" value="1"/>
</dbReference>
<dbReference type="PANTHER" id="PTHR46532">
    <property type="entry name" value="MALE FERTILITY FACTOR KL5"/>
    <property type="match status" value="1"/>
</dbReference>
<evidence type="ECO:0000256" key="6">
    <source>
        <dbReference type="ARBA" id="ARBA00022490"/>
    </source>
</evidence>
<dbReference type="FunFam" id="3.40.50.300:FF:001810">
    <property type="entry name" value="Cytoplasmic dynein 2 heavy chain 1"/>
    <property type="match status" value="1"/>
</dbReference>
<evidence type="ECO:0000259" key="22">
    <source>
        <dbReference type="Pfam" id="PF12774"/>
    </source>
</evidence>
<dbReference type="InterPro" id="IPR042222">
    <property type="entry name" value="Dynein_2_N"/>
</dbReference>
<feature type="domain" description="Dynein heavy chain coiled coil stalk" evidence="23">
    <location>
        <begin position="2878"/>
        <end position="3176"/>
    </location>
</feature>
<evidence type="ECO:0000256" key="5">
    <source>
        <dbReference type="ARBA" id="ARBA00022475"/>
    </source>
</evidence>
<evidence type="ECO:0000313" key="27">
    <source>
        <dbReference type="EnsemblMetazoa" id="CLYHEMP006329.1"/>
    </source>
</evidence>
<dbReference type="Pfam" id="PF08385">
    <property type="entry name" value="DHC_N1"/>
    <property type="match status" value="1"/>
</dbReference>
<keyword evidence="12 19" id="KW-0175">Coiled coil</keyword>
<dbReference type="InterPro" id="IPR027417">
    <property type="entry name" value="P-loop_NTPase"/>
</dbReference>
<feature type="domain" description="Dynein heavy chain hydrolytic ATP-binding dynein motor region" evidence="22">
    <location>
        <begin position="1637"/>
        <end position="1977"/>
    </location>
</feature>
<evidence type="ECO:0000256" key="8">
    <source>
        <dbReference type="ARBA" id="ARBA00022741"/>
    </source>
</evidence>
<dbReference type="FunFam" id="3.20.180.20:FF:000002">
    <property type="entry name" value="Cytoplasmic dynein heavy chain 1"/>
    <property type="match status" value="1"/>
</dbReference>
<evidence type="ECO:0000259" key="23">
    <source>
        <dbReference type="Pfam" id="PF12777"/>
    </source>
</evidence>
<dbReference type="FunFam" id="1.10.8.710:FF:000006">
    <property type="entry name" value="cytoplasmic dynein 2 heavy chain 1"/>
    <property type="match status" value="1"/>
</dbReference>
<evidence type="ECO:0000256" key="17">
    <source>
        <dbReference type="ARBA" id="ARBA00023273"/>
    </source>
</evidence>
<evidence type="ECO:0000256" key="12">
    <source>
        <dbReference type="ARBA" id="ARBA00023054"/>
    </source>
</evidence>
<dbReference type="FunFam" id="3.40.50.300:FF:000071">
    <property type="entry name" value="Cytoplasmic dynein heavy chain 1"/>
    <property type="match status" value="1"/>
</dbReference>
<reference evidence="27" key="1">
    <citation type="submission" date="2021-01" db="UniProtKB">
        <authorList>
            <consortium name="EnsemblMetazoa"/>
        </authorList>
    </citation>
    <scope>IDENTIFICATION</scope>
</reference>
<keyword evidence="14" id="KW-0472">Membrane</keyword>
<dbReference type="Pfam" id="PF12780">
    <property type="entry name" value="AAA_8"/>
    <property type="match status" value="1"/>
</dbReference>
<dbReference type="Pfam" id="PF08393">
    <property type="entry name" value="DHC_N2"/>
    <property type="match status" value="1"/>
</dbReference>
<keyword evidence="11" id="KW-0243">Dynein</keyword>
<accession>A0A7M5UV62</accession>
<dbReference type="GO" id="GO:0005874">
    <property type="term" value="C:microtubule"/>
    <property type="evidence" value="ECO:0007669"/>
    <property type="project" value="UniProtKB-KW"/>
</dbReference>
<evidence type="ECO:0000256" key="4">
    <source>
        <dbReference type="ARBA" id="ARBA00022473"/>
    </source>
</evidence>
<dbReference type="PANTHER" id="PTHR46532:SF15">
    <property type="entry name" value="CYTOPLASMIC DYNEIN 2 HEAVY CHAIN 1"/>
    <property type="match status" value="1"/>
</dbReference>
<dbReference type="OrthoDB" id="10252139at2759"/>
<dbReference type="FunFam" id="1.20.920.20:FF:000002">
    <property type="entry name" value="Cytoplasmic dynein 1 heavy chain"/>
    <property type="match status" value="1"/>
</dbReference>